<dbReference type="Proteomes" id="UP000092716">
    <property type="component" value="Chromosome 12"/>
</dbReference>
<proteinExistence type="predicted"/>
<keyword evidence="3" id="KW-1185">Reference proteome</keyword>
<dbReference type="VEuPathDB" id="PlasmoDB:PCOAH_00040030"/>
<feature type="region of interest" description="Disordered" evidence="1">
    <location>
        <begin position="408"/>
        <end position="430"/>
    </location>
</feature>
<gene>
    <name evidence="2" type="ORF">PCOAH_00040030</name>
</gene>
<evidence type="ECO:0000313" key="2">
    <source>
        <dbReference type="EMBL" id="ANQ09607.1"/>
    </source>
</evidence>
<organism evidence="2 3">
    <name type="scientific">Plasmodium coatneyi</name>
    <dbReference type="NCBI Taxonomy" id="208452"/>
    <lineage>
        <taxon>Eukaryota</taxon>
        <taxon>Sar</taxon>
        <taxon>Alveolata</taxon>
        <taxon>Apicomplexa</taxon>
        <taxon>Aconoidasida</taxon>
        <taxon>Haemosporida</taxon>
        <taxon>Plasmodiidae</taxon>
        <taxon>Plasmodium</taxon>
    </lineage>
</organism>
<dbReference type="GeneID" id="30910734"/>
<dbReference type="RefSeq" id="XP_019916302.1">
    <property type="nucleotide sequence ID" value="XM_020060791.1"/>
</dbReference>
<sequence length="540" mass="64343">MHCSCVGNLRLLRRPLDGAIKYERSKMMRTNLNIDIGRCYFQHTNANTASSSTKEKRHYKGKDVNLCTPFNHTANLCHERTDGNFYTYDISATVFRLLKCVHKLQQREVPNVSGQTSNENMSTNYQVDKLFYCYVSIYNNISKNLFLKLTLEFLKSPALHIKMIQNGRFYHEVLCEIVKCADGPETMDKSFFYEYAIKILSVILKNKNAFNDMYERIFFEDIIKMIREENNINYFIKNFTFLISCISSYKRRLKKEIHFSRPKDDDVQMEYLTQDNQLLPMQEKKQLLQKCLPIILDIFNKLQQYNHLNDVDICNIVDFLNEFKQSHKIKSVICKEIHKYFKPSTDMKHLCLILYLLAQSKNEEMQLTQVAYTHVYDIIFWRRRELTDPKNVNLFLLGVTRWRRNKGVHERRGTPVRMTTTTGVTPNGYGERPLRRRKVHSVKSRGRLQISYATKSRSTNLQLCQRVRHNFIKKQKMKKEKKMYFWIKYCFLQFIKKGQLNSKYVKTFYQYFLPYHISKNCTRKKNYISPLTIVQKVGKV</sequence>
<reference evidence="3" key="1">
    <citation type="submission" date="2016-06" db="EMBL/GenBank/DDBJ databases">
        <title>First high quality genome sequence of Plasmodium coatneyi using continuous long reads from single molecule, real-time sequencing.</title>
        <authorList>
            <person name="Chien J.-T."/>
            <person name="Pakala S.B."/>
            <person name="Geraldo J.A."/>
            <person name="Lapp S.A."/>
            <person name="Barnwell J.W."/>
            <person name="Kissinger J.C."/>
            <person name="Galinski M.R."/>
            <person name="Humphrey J.C."/>
        </authorList>
    </citation>
    <scope>NUCLEOTIDE SEQUENCE [LARGE SCALE GENOMIC DNA]</scope>
    <source>
        <strain evidence="3">Hackeri</strain>
    </source>
</reference>
<accession>A0A1B1E3R9</accession>
<dbReference type="OrthoDB" id="391553at2759"/>
<name>A0A1B1E3R9_9APIC</name>
<evidence type="ECO:0000256" key="1">
    <source>
        <dbReference type="SAM" id="MobiDB-lite"/>
    </source>
</evidence>
<evidence type="ECO:0000313" key="3">
    <source>
        <dbReference type="Proteomes" id="UP000092716"/>
    </source>
</evidence>
<dbReference type="KEGG" id="pcot:PCOAH_00040030"/>
<dbReference type="EMBL" id="CP016250">
    <property type="protein sequence ID" value="ANQ09607.1"/>
    <property type="molecule type" value="Genomic_DNA"/>
</dbReference>
<protein>
    <submittedName>
        <fullName evidence="2">Uncharacterized protein</fullName>
    </submittedName>
</protein>
<feature type="compositionally biased region" description="Low complexity" evidence="1">
    <location>
        <begin position="415"/>
        <end position="426"/>
    </location>
</feature>
<dbReference type="AlphaFoldDB" id="A0A1B1E3R9"/>